<dbReference type="RefSeq" id="XP_040789415.1">
    <property type="nucleotide sequence ID" value="XM_040936086.1"/>
</dbReference>
<dbReference type="GeneID" id="63853337"/>
<dbReference type="Proteomes" id="UP000800039">
    <property type="component" value="Unassembled WGS sequence"/>
</dbReference>
<organism evidence="2 3">
    <name type="scientific">Cucurbitaria berberidis CBS 394.84</name>
    <dbReference type="NCBI Taxonomy" id="1168544"/>
    <lineage>
        <taxon>Eukaryota</taxon>
        <taxon>Fungi</taxon>
        <taxon>Dikarya</taxon>
        <taxon>Ascomycota</taxon>
        <taxon>Pezizomycotina</taxon>
        <taxon>Dothideomycetes</taxon>
        <taxon>Pleosporomycetidae</taxon>
        <taxon>Pleosporales</taxon>
        <taxon>Pleosporineae</taxon>
        <taxon>Cucurbitariaceae</taxon>
        <taxon>Cucurbitaria</taxon>
    </lineage>
</organism>
<feature type="region of interest" description="Disordered" evidence="1">
    <location>
        <begin position="70"/>
        <end position="97"/>
    </location>
</feature>
<comment type="caution">
    <text evidence="2">The sequence shown here is derived from an EMBL/GenBank/DDBJ whole genome shotgun (WGS) entry which is preliminary data.</text>
</comment>
<evidence type="ECO:0000313" key="3">
    <source>
        <dbReference type="Proteomes" id="UP000800039"/>
    </source>
</evidence>
<evidence type="ECO:0000313" key="2">
    <source>
        <dbReference type="EMBL" id="KAF1846852.1"/>
    </source>
</evidence>
<accession>A0A9P4GKC9</accession>
<sequence length="150" mass="16682">MTHPPPPPGFPVRWFRADPKLRTSVAAEDSERGPFVAAWAQRLNRGSSSPTRRRLAGTTTLAFVLSSAWARQPEHSSRNTTTTRHNTREHGRQQYHGVTDACTSRPWLLMPGTTSRLRPWTPTDLCPLAVTSGRLYPTRPLAASADPLCQ</sequence>
<dbReference type="AlphaFoldDB" id="A0A9P4GKC9"/>
<keyword evidence="3" id="KW-1185">Reference proteome</keyword>
<evidence type="ECO:0000256" key="1">
    <source>
        <dbReference type="SAM" id="MobiDB-lite"/>
    </source>
</evidence>
<gene>
    <name evidence="2" type="ORF">K460DRAFT_396147</name>
</gene>
<proteinExistence type="predicted"/>
<reference evidence="2" key="1">
    <citation type="submission" date="2020-01" db="EMBL/GenBank/DDBJ databases">
        <authorList>
            <consortium name="DOE Joint Genome Institute"/>
            <person name="Haridas S."/>
            <person name="Albert R."/>
            <person name="Binder M."/>
            <person name="Bloem J."/>
            <person name="Labutti K."/>
            <person name="Salamov A."/>
            <person name="Andreopoulos B."/>
            <person name="Baker S.E."/>
            <person name="Barry K."/>
            <person name="Bills G."/>
            <person name="Bluhm B.H."/>
            <person name="Cannon C."/>
            <person name="Castanera R."/>
            <person name="Culley D.E."/>
            <person name="Daum C."/>
            <person name="Ezra D."/>
            <person name="Gonzalez J.B."/>
            <person name="Henrissat B."/>
            <person name="Kuo A."/>
            <person name="Liang C."/>
            <person name="Lipzen A."/>
            <person name="Lutzoni F."/>
            <person name="Magnuson J."/>
            <person name="Mondo S."/>
            <person name="Nolan M."/>
            <person name="Ohm R."/>
            <person name="Pangilinan J."/>
            <person name="Park H.-J."/>
            <person name="Ramirez L."/>
            <person name="Alfaro M."/>
            <person name="Sun H."/>
            <person name="Tritt A."/>
            <person name="Yoshinaga Y."/>
            <person name="Zwiers L.-H."/>
            <person name="Turgeon B.G."/>
            <person name="Goodwin S.B."/>
            <person name="Spatafora J.W."/>
            <person name="Crous P.W."/>
            <person name="Grigoriev I.V."/>
        </authorList>
    </citation>
    <scope>NUCLEOTIDE SEQUENCE</scope>
    <source>
        <strain evidence="2">CBS 394.84</strain>
    </source>
</reference>
<dbReference type="EMBL" id="ML976616">
    <property type="protein sequence ID" value="KAF1846852.1"/>
    <property type="molecule type" value="Genomic_DNA"/>
</dbReference>
<protein>
    <submittedName>
        <fullName evidence="2">Uncharacterized protein</fullName>
    </submittedName>
</protein>
<name>A0A9P4GKC9_9PLEO</name>